<feature type="domain" description="Ataxin-10" evidence="3">
    <location>
        <begin position="134"/>
        <end position="231"/>
    </location>
</feature>
<dbReference type="SUPFAM" id="SSF48371">
    <property type="entry name" value="ARM repeat"/>
    <property type="match status" value="1"/>
</dbReference>
<organism evidence="4">
    <name type="scientific">Anthurium amnicola</name>
    <dbReference type="NCBI Taxonomy" id="1678845"/>
    <lineage>
        <taxon>Eukaryota</taxon>
        <taxon>Viridiplantae</taxon>
        <taxon>Streptophyta</taxon>
        <taxon>Embryophyta</taxon>
        <taxon>Tracheophyta</taxon>
        <taxon>Spermatophyta</taxon>
        <taxon>Magnoliopsida</taxon>
        <taxon>Liliopsida</taxon>
        <taxon>Araceae</taxon>
        <taxon>Pothoideae</taxon>
        <taxon>Potheae</taxon>
        <taxon>Anthurium</taxon>
    </lineage>
</organism>
<evidence type="ECO:0000256" key="2">
    <source>
        <dbReference type="ARBA" id="ARBA00023306"/>
    </source>
</evidence>
<dbReference type="InterPro" id="IPR019156">
    <property type="entry name" value="Ataxin-10_domain"/>
</dbReference>
<evidence type="ECO:0000313" key="4">
    <source>
        <dbReference type="EMBL" id="JAT60888.1"/>
    </source>
</evidence>
<dbReference type="EMBL" id="GDJX01007048">
    <property type="protein sequence ID" value="JAT60888.1"/>
    <property type="molecule type" value="Transcribed_RNA"/>
</dbReference>
<dbReference type="AlphaFoldDB" id="A0A1D1Z1X1"/>
<name>A0A1D1Z1X1_9ARAE</name>
<dbReference type="PANTHER" id="PTHR13255">
    <property type="entry name" value="ATAXIN-10"/>
    <property type="match status" value="1"/>
</dbReference>
<accession>A0A1D1Z1X1</accession>
<proteinExistence type="predicted"/>
<keyword evidence="1" id="KW-0132">Cell division</keyword>
<dbReference type="InterPro" id="IPR051374">
    <property type="entry name" value="Ataxin-10/CTR86_families"/>
</dbReference>
<dbReference type="Pfam" id="PF09759">
    <property type="entry name" value="Atx10homo_assoc"/>
    <property type="match status" value="1"/>
</dbReference>
<evidence type="ECO:0000256" key="1">
    <source>
        <dbReference type="ARBA" id="ARBA00022618"/>
    </source>
</evidence>
<keyword evidence="2" id="KW-0131">Cell cycle</keyword>
<dbReference type="GO" id="GO:0005829">
    <property type="term" value="C:cytosol"/>
    <property type="evidence" value="ECO:0007669"/>
    <property type="project" value="TreeGrafter"/>
</dbReference>
<dbReference type="InterPro" id="IPR016024">
    <property type="entry name" value="ARM-type_fold"/>
</dbReference>
<evidence type="ECO:0000259" key="3">
    <source>
        <dbReference type="Pfam" id="PF09759"/>
    </source>
</evidence>
<dbReference type="PANTHER" id="PTHR13255:SF0">
    <property type="entry name" value="ATAXIN-10"/>
    <property type="match status" value="1"/>
</dbReference>
<dbReference type="GO" id="GO:0051301">
    <property type="term" value="P:cell division"/>
    <property type="evidence" value="ECO:0007669"/>
    <property type="project" value="UniProtKB-KW"/>
</dbReference>
<reference evidence="4" key="1">
    <citation type="submission" date="2015-07" db="EMBL/GenBank/DDBJ databases">
        <title>Transcriptome Assembly of Anthurium amnicola.</title>
        <authorList>
            <person name="Suzuki J."/>
        </authorList>
    </citation>
    <scope>NUCLEOTIDE SEQUENCE</scope>
</reference>
<sequence>MGLLSDILSEHFYRGSISSDFALSILRVLKEASRVVDFTSRGTSPLPTGSPAVDVLGYSLTILRDICASDDFSSPASERLVDSLVSSGICPFLLDVLRDLEPPSTIRKILFQRAMKESPSISSNSSKVCPYKGFRRDIVAVIGNCTCGRKHVQDEIRHQNGILLLLQQCVIDEDQYLREWGMLTVSYLLEGNMENQQQVTELELQGSVDTPEIANLGLKVDVDKKTGRVKLVNA</sequence>
<protein>
    <submittedName>
        <fullName evidence="4">Ataxin-10</fullName>
    </submittedName>
</protein>
<dbReference type="InterPro" id="IPR011989">
    <property type="entry name" value="ARM-like"/>
</dbReference>
<gene>
    <name evidence="4" type="primary">atxn10_2</name>
    <name evidence="4" type="ORF">g.123236</name>
</gene>
<dbReference type="Gene3D" id="1.25.10.10">
    <property type="entry name" value="Leucine-rich Repeat Variant"/>
    <property type="match status" value="1"/>
</dbReference>